<dbReference type="AlphaFoldDB" id="A0A1V4BP91"/>
<evidence type="ECO:0000313" key="1">
    <source>
        <dbReference type="EMBL" id="OPF15798.1"/>
    </source>
</evidence>
<dbReference type="EMBL" id="MVGR01000005">
    <property type="protein sequence ID" value="OPF15798.1"/>
    <property type="molecule type" value="Genomic_DNA"/>
</dbReference>
<accession>A0A1V4BP91</accession>
<dbReference type="Proteomes" id="UP000189835">
    <property type="component" value="Unassembled WGS sequence"/>
</dbReference>
<reference evidence="1 2" key="1">
    <citation type="submission" date="2017-02" db="EMBL/GenBank/DDBJ databases">
        <title>Genome sequence of Microcystis aeruginosa KW.</title>
        <authorList>
            <person name="Oh H.-M."/>
            <person name="Ahn C.-Y."/>
            <person name="Jeong H."/>
            <person name="Srivastava A."/>
            <person name="Lee H.-G."/>
            <person name="Kang S.-R."/>
        </authorList>
    </citation>
    <scope>NUCLEOTIDE SEQUENCE [LARGE SCALE GENOMIC DNA]</scope>
    <source>
        <strain evidence="1 2">KW</strain>
    </source>
</reference>
<name>A0A1V4BP91_MICAE</name>
<comment type="caution">
    <text evidence="1">The sequence shown here is derived from an EMBL/GenBank/DDBJ whole genome shotgun (WGS) entry which is preliminary data.</text>
</comment>
<gene>
    <name evidence="1" type="ORF">B1L04_25640</name>
</gene>
<evidence type="ECO:0000313" key="2">
    <source>
        <dbReference type="Proteomes" id="UP000189835"/>
    </source>
</evidence>
<protein>
    <submittedName>
        <fullName evidence="1">Uncharacterized protein</fullName>
    </submittedName>
</protein>
<dbReference type="RefSeq" id="WP_079209823.1">
    <property type="nucleotide sequence ID" value="NZ_MVGR01000005.1"/>
</dbReference>
<sequence length="263" mass="30012">MNNKYFSSICKDVFAIVYPKIKSKKGGVLYHVLSIILEREESQRDDLCRYFGINQSSCLDEDKRLSGEFLNDVTKLVYVERLKFGDFNSTNLATGISDILDNVDLTKSNQSKEERQMELIITVACLMVGAFTCFKYLQRTRSKNEISPTASLCLAVPASEVYNLHEGYDLNRDDVVRLIDCATEFLCVPEYKKISVETIPDEGRSPESRLKFYVRINLKNGGNIIGKETQYGMKRELPLNVTGKVIQIGFLKNVSILRKFNRI</sequence>
<organism evidence="1 2">
    <name type="scientific">Microcystis aeruginosa KW</name>
    <dbReference type="NCBI Taxonomy" id="1960155"/>
    <lineage>
        <taxon>Bacteria</taxon>
        <taxon>Bacillati</taxon>
        <taxon>Cyanobacteriota</taxon>
        <taxon>Cyanophyceae</taxon>
        <taxon>Oscillatoriophycideae</taxon>
        <taxon>Chroococcales</taxon>
        <taxon>Microcystaceae</taxon>
        <taxon>Microcystis</taxon>
    </lineage>
</organism>
<proteinExistence type="predicted"/>